<dbReference type="InterPro" id="IPR006685">
    <property type="entry name" value="MscS_channel_2nd"/>
</dbReference>
<dbReference type="PANTHER" id="PTHR30347">
    <property type="entry name" value="POTASSIUM CHANNEL RELATED"/>
    <property type="match status" value="1"/>
</dbReference>
<evidence type="ECO:0000256" key="8">
    <source>
        <dbReference type="SAM" id="Phobius"/>
    </source>
</evidence>
<feature type="transmembrane region" description="Helical" evidence="8">
    <location>
        <begin position="462"/>
        <end position="481"/>
    </location>
</feature>
<comment type="subcellular location">
    <subcellularLocation>
        <location evidence="1">Cell membrane</location>
        <topology evidence="1">Multi-pass membrane protein</topology>
    </subcellularLocation>
</comment>
<dbReference type="SUPFAM" id="SSF50182">
    <property type="entry name" value="Sm-like ribonucleoproteins"/>
    <property type="match status" value="1"/>
</dbReference>
<feature type="region of interest" description="Disordered" evidence="7">
    <location>
        <begin position="46"/>
        <end position="107"/>
    </location>
</feature>
<dbReference type="InterPro" id="IPR049142">
    <property type="entry name" value="MS_channel_1st"/>
</dbReference>
<feature type="transmembrane region" description="Helical" evidence="8">
    <location>
        <begin position="379"/>
        <end position="397"/>
    </location>
</feature>
<evidence type="ECO:0000256" key="7">
    <source>
        <dbReference type="SAM" id="MobiDB-lite"/>
    </source>
</evidence>
<dbReference type="Pfam" id="PF21088">
    <property type="entry name" value="MS_channel_1st"/>
    <property type="match status" value="1"/>
</dbReference>
<dbReference type="InterPro" id="IPR023408">
    <property type="entry name" value="MscS_beta-dom_sf"/>
</dbReference>
<evidence type="ECO:0000256" key="6">
    <source>
        <dbReference type="ARBA" id="ARBA00023136"/>
    </source>
</evidence>
<evidence type="ECO:0000256" key="1">
    <source>
        <dbReference type="ARBA" id="ARBA00004651"/>
    </source>
</evidence>
<dbReference type="Pfam" id="PF00924">
    <property type="entry name" value="MS_channel_2nd"/>
    <property type="match status" value="1"/>
</dbReference>
<feature type="transmembrane region" description="Helical" evidence="8">
    <location>
        <begin position="184"/>
        <end position="205"/>
    </location>
</feature>
<accession>A0A5B8YCT3</accession>
<dbReference type="PANTHER" id="PTHR30347:SF1">
    <property type="entry name" value="MECHANOSENSITIVE CHANNEL MSCK"/>
    <property type="match status" value="1"/>
</dbReference>
<dbReference type="RefSeq" id="WP_141200873.1">
    <property type="nucleotide sequence ID" value="NZ_CP041186.1"/>
</dbReference>
<evidence type="ECO:0000256" key="3">
    <source>
        <dbReference type="ARBA" id="ARBA00022475"/>
    </source>
</evidence>
<feature type="transmembrane region" description="Helical" evidence="8">
    <location>
        <begin position="302"/>
        <end position="321"/>
    </location>
</feature>
<dbReference type="Pfam" id="PF21082">
    <property type="entry name" value="MS_channel_3rd"/>
    <property type="match status" value="1"/>
</dbReference>
<dbReference type="Proteomes" id="UP000315995">
    <property type="component" value="Chromosome"/>
</dbReference>
<evidence type="ECO:0000313" key="12">
    <source>
        <dbReference type="EMBL" id="QDG54429.1"/>
    </source>
</evidence>
<feature type="domain" description="Mechanosensitive ion channel MscS" evidence="9">
    <location>
        <begin position="590"/>
        <end position="655"/>
    </location>
</feature>
<proteinExistence type="inferred from homology"/>
<dbReference type="InterPro" id="IPR011066">
    <property type="entry name" value="MscS_channel_C_sf"/>
</dbReference>
<feature type="domain" description="Mechanosensitive ion channel transmembrane helices 2/3" evidence="11">
    <location>
        <begin position="547"/>
        <end position="588"/>
    </location>
</feature>
<evidence type="ECO:0000256" key="5">
    <source>
        <dbReference type="ARBA" id="ARBA00022989"/>
    </source>
</evidence>
<feature type="compositionally biased region" description="Basic and acidic residues" evidence="7">
    <location>
        <begin position="91"/>
        <end position="106"/>
    </location>
</feature>
<dbReference type="EMBL" id="CP041186">
    <property type="protein sequence ID" value="QDG54429.1"/>
    <property type="molecule type" value="Genomic_DNA"/>
</dbReference>
<dbReference type="InterPro" id="IPR052702">
    <property type="entry name" value="MscS-like_channel"/>
</dbReference>
<feature type="domain" description="Mechanosensitive ion channel MscS C-terminal" evidence="10">
    <location>
        <begin position="665"/>
        <end position="747"/>
    </location>
</feature>
<dbReference type="Gene3D" id="1.10.287.1260">
    <property type="match status" value="1"/>
</dbReference>
<gene>
    <name evidence="12" type="ORF">FIV42_27895</name>
</gene>
<dbReference type="SUPFAM" id="SSF82689">
    <property type="entry name" value="Mechanosensitive channel protein MscS (YggB), C-terminal domain"/>
    <property type="match status" value="1"/>
</dbReference>
<keyword evidence="5 8" id="KW-1133">Transmembrane helix</keyword>
<evidence type="ECO:0000259" key="11">
    <source>
        <dbReference type="Pfam" id="PF21088"/>
    </source>
</evidence>
<feature type="transmembrane region" description="Helical" evidence="8">
    <location>
        <begin position="541"/>
        <end position="565"/>
    </location>
</feature>
<sequence>MFFSRDNQGERASHSRAPLRHALRFSSLLLVAFLVFAVAGCESPTEFFQSNPPEFSAPSEPGTTEQQTTEQETTDQKSAESQKAQAGQQEAEQKPKDTTEAQKDDEPLSAETLAVQVQSLEPGAEKAKRILERNFEGFLERQDLGFTSALPDMVLADLDGLGERVTRAPQRFQQMSPREIAFELFPALVALILTIVFALLDRAFLKWSKRWQARIHIDISRAATQGLRALVLVSGRVAPLLSLVILSYFPIQALAQQSPWSLFLTRALWLGVAYRAIHAAFVVTFSGRLIDVADEHALRLETYAIWVTRLIFGFLLALAAIETFEYHRQVFYFVRFCLELTVAFVPVYLFFVQPSVMALLPAYEGSRIYSFFRETIDRYYHWLLSVTVLLLLMRAAGFDNASTFILSRGYAIILLVIFAFVVGNGIKAFLRKRTEAIDAEEAVGTRTAETGPPHLAASLEKFLFVAGGLIVIVTILDLLAVREAVVALLRTPILAAGNVQISLFNVLAVGLIVFGTVLAIKILKAFLNAKVYPAFSVDVGIAYAINTLLSYVLVVIAFLMVLAAIGVNLSAIAVVLASLGVGIGFGLQTLTENLISGFIILFGRSVKKGDFITVRDTYGRVEAVGARSVVIRTPDNYDMLIPSKEIVGGQITNWTFRDSYVRMRIDVGVTYNADPSHVKEVLLDAAANCDLILQKPDPEVWLVGFGDSSVNFQLLVYYDCRQVSPFRLKGLIYFDIWDALHKADIEIPFPQRDIHVRTGEVLPEVAKMLRELRQNGEDAENGNLLPLEMDDEDKE</sequence>
<feature type="transmembrane region" description="Helical" evidence="8">
    <location>
        <begin position="226"/>
        <end position="249"/>
    </location>
</feature>
<keyword evidence="3" id="KW-1003">Cell membrane</keyword>
<evidence type="ECO:0000259" key="10">
    <source>
        <dbReference type="Pfam" id="PF21082"/>
    </source>
</evidence>
<comment type="similarity">
    <text evidence="2">Belongs to the MscS (TC 1.A.23) family.</text>
</comment>
<dbReference type="GO" id="GO:0055085">
    <property type="term" value="P:transmembrane transport"/>
    <property type="evidence" value="ECO:0007669"/>
    <property type="project" value="InterPro"/>
</dbReference>
<dbReference type="InterPro" id="IPR011014">
    <property type="entry name" value="MscS_channel_TM-2"/>
</dbReference>
<dbReference type="GO" id="GO:0005886">
    <property type="term" value="C:plasma membrane"/>
    <property type="evidence" value="ECO:0007669"/>
    <property type="project" value="UniProtKB-SubCell"/>
</dbReference>
<feature type="transmembrane region" description="Helical" evidence="8">
    <location>
        <begin position="501"/>
        <end position="520"/>
    </location>
</feature>
<feature type="transmembrane region" description="Helical" evidence="8">
    <location>
        <begin position="409"/>
        <end position="430"/>
    </location>
</feature>
<accession>A0A4Y6Q1T9</accession>
<dbReference type="Gene3D" id="2.30.30.60">
    <property type="match status" value="1"/>
</dbReference>
<dbReference type="InterPro" id="IPR010920">
    <property type="entry name" value="LSM_dom_sf"/>
</dbReference>
<evidence type="ECO:0000259" key="9">
    <source>
        <dbReference type="Pfam" id="PF00924"/>
    </source>
</evidence>
<keyword evidence="13" id="KW-1185">Reference proteome</keyword>
<dbReference type="OrthoDB" id="9799209at2"/>
<reference evidence="12 13" key="1">
    <citation type="submission" date="2019-06" db="EMBL/GenBank/DDBJ databases">
        <title>Persicimonas caeni gen. nov., sp. nov., a predatory bacterium isolated from solar saltern.</title>
        <authorList>
            <person name="Wang S."/>
        </authorList>
    </citation>
    <scope>NUCLEOTIDE SEQUENCE [LARGE SCALE GENOMIC DNA]</scope>
    <source>
        <strain evidence="12 13">YN101</strain>
    </source>
</reference>
<organism evidence="12 13">
    <name type="scientific">Persicimonas caeni</name>
    <dbReference type="NCBI Taxonomy" id="2292766"/>
    <lineage>
        <taxon>Bacteria</taxon>
        <taxon>Deltaproteobacteria</taxon>
        <taxon>Bradymonadales</taxon>
        <taxon>Bradymonadaceae</taxon>
        <taxon>Persicimonas</taxon>
    </lineage>
</organism>
<protein>
    <submittedName>
        <fullName evidence="12">Mechanosensitive ion channel</fullName>
    </submittedName>
</protein>
<evidence type="ECO:0000256" key="4">
    <source>
        <dbReference type="ARBA" id="ARBA00022692"/>
    </source>
</evidence>
<dbReference type="AlphaFoldDB" id="A0A4Y6Q1T9"/>
<dbReference type="InterPro" id="IPR049278">
    <property type="entry name" value="MS_channel_C"/>
</dbReference>
<name>A0A4Y6Q1T9_PERCE</name>
<dbReference type="SUPFAM" id="SSF82861">
    <property type="entry name" value="Mechanosensitive channel protein MscS (YggB), transmembrane region"/>
    <property type="match status" value="1"/>
</dbReference>
<evidence type="ECO:0000313" key="13">
    <source>
        <dbReference type="Proteomes" id="UP000315995"/>
    </source>
</evidence>
<feature type="transmembrane region" description="Helical" evidence="8">
    <location>
        <begin position="333"/>
        <end position="359"/>
    </location>
</feature>
<dbReference type="Gene3D" id="3.30.70.100">
    <property type="match status" value="1"/>
</dbReference>
<keyword evidence="6 8" id="KW-0472">Membrane</keyword>
<feature type="compositionally biased region" description="Low complexity" evidence="7">
    <location>
        <begin position="81"/>
        <end position="90"/>
    </location>
</feature>
<keyword evidence="4 8" id="KW-0812">Transmembrane</keyword>
<feature type="transmembrane region" description="Helical" evidence="8">
    <location>
        <begin position="571"/>
        <end position="602"/>
    </location>
</feature>
<evidence type="ECO:0000256" key="2">
    <source>
        <dbReference type="ARBA" id="ARBA00008017"/>
    </source>
</evidence>